<evidence type="ECO:0000256" key="5">
    <source>
        <dbReference type="SAM" id="Coils"/>
    </source>
</evidence>
<evidence type="ECO:0000313" key="7">
    <source>
        <dbReference type="EMBL" id="SFU45204.1"/>
    </source>
</evidence>
<dbReference type="AlphaFoldDB" id="A0A1I7G9U1"/>
<sequence>MNGTGFFVIILGLAALIAGVILSLLRMAELRRELEGLRNDSGERQRQEMAEFENAVWRALKESAELQNQSLRDLNTRFQQFSGGVEQRLDNLRNGVGGQLEGMNKNMNWQIANLTRENSRQLDQIRETVDEKLQKTLEQRIGQSFRTVNESLEQVSRGLGEMQNLARGVGDLKKVLSNVKTRGNLGEIQLGAILEEILAPDQYDTNVNTTGSGREVVEFAVKMPGENGNRVWLPIDSKFPGDSYAALLDAYDRADSGAVETARKNLAQVVKKEAKDIREKYIAPPNTTDFGVMFLPSEGLYAEVIRMGLLETLQREYRVNVAGPATMAALLNSLQMGFRTLAIGRRTSEVWNTLSAVKTEFGKFEEVLRKAQDNLAKTSTNLDQLIGVRTRVMQQKLKDLTMPEDR</sequence>
<keyword evidence="6" id="KW-1133">Transmembrane helix</keyword>
<dbReference type="OrthoDB" id="370725at2"/>
<evidence type="ECO:0000256" key="4">
    <source>
        <dbReference type="ARBA" id="ARBA00023172"/>
    </source>
</evidence>
<dbReference type="RefSeq" id="WP_090470623.1">
    <property type="nucleotide sequence ID" value="NZ_FOWF01000006.1"/>
</dbReference>
<dbReference type="EMBL" id="FPBT01000005">
    <property type="protein sequence ID" value="SFU45204.1"/>
    <property type="molecule type" value="Genomic_DNA"/>
</dbReference>
<proteinExistence type="inferred from homology"/>
<organism evidence="7 8">
    <name type="scientific">Eubacterium pyruvativorans</name>
    <dbReference type="NCBI Taxonomy" id="155865"/>
    <lineage>
        <taxon>Bacteria</taxon>
        <taxon>Bacillati</taxon>
        <taxon>Bacillota</taxon>
        <taxon>Clostridia</taxon>
        <taxon>Eubacteriales</taxon>
        <taxon>Eubacteriaceae</taxon>
        <taxon>Eubacterium</taxon>
    </lineage>
</organism>
<keyword evidence="4" id="KW-0233">DNA recombination</keyword>
<protein>
    <submittedName>
        <fullName evidence="7">DNA recombination protein RmuC</fullName>
    </submittedName>
</protein>
<feature type="transmembrane region" description="Helical" evidence="6">
    <location>
        <begin position="6"/>
        <end position="25"/>
    </location>
</feature>
<gene>
    <name evidence="7" type="ORF">SAMN05216508_10594</name>
</gene>
<keyword evidence="6" id="KW-0472">Membrane</keyword>
<dbReference type="SUPFAM" id="SSF58113">
    <property type="entry name" value="Apolipoprotein A-I"/>
    <property type="match status" value="1"/>
</dbReference>
<keyword evidence="6" id="KW-0812">Transmembrane</keyword>
<accession>A0A1I7G9U1</accession>
<evidence type="ECO:0000313" key="8">
    <source>
        <dbReference type="Proteomes" id="UP000198817"/>
    </source>
</evidence>
<dbReference type="InterPro" id="IPR003798">
    <property type="entry name" value="DNA_recombination_RmuC"/>
</dbReference>
<comment type="similarity">
    <text evidence="2">Belongs to the RmuC family.</text>
</comment>
<dbReference type="GO" id="GO:0006310">
    <property type="term" value="P:DNA recombination"/>
    <property type="evidence" value="ECO:0007669"/>
    <property type="project" value="UniProtKB-KW"/>
</dbReference>
<dbReference type="STRING" id="155865.SAMN05216515_10695"/>
<dbReference type="PANTHER" id="PTHR30563">
    <property type="entry name" value="DNA RECOMBINATION PROTEIN RMUC"/>
    <property type="match status" value="1"/>
</dbReference>
<comment type="function">
    <text evidence="1">Involved in DNA recombination.</text>
</comment>
<dbReference type="Proteomes" id="UP000198817">
    <property type="component" value="Unassembled WGS sequence"/>
</dbReference>
<evidence type="ECO:0000256" key="1">
    <source>
        <dbReference type="ARBA" id="ARBA00003416"/>
    </source>
</evidence>
<dbReference type="Pfam" id="PF02646">
    <property type="entry name" value="RmuC"/>
    <property type="match status" value="1"/>
</dbReference>
<evidence type="ECO:0000256" key="3">
    <source>
        <dbReference type="ARBA" id="ARBA00023054"/>
    </source>
</evidence>
<keyword evidence="3 5" id="KW-0175">Coiled coil</keyword>
<dbReference type="PANTHER" id="PTHR30563:SF0">
    <property type="entry name" value="DNA RECOMBINATION PROTEIN RMUC"/>
    <property type="match status" value="1"/>
</dbReference>
<name>A0A1I7G9U1_9FIRM</name>
<evidence type="ECO:0000256" key="2">
    <source>
        <dbReference type="ARBA" id="ARBA00009840"/>
    </source>
</evidence>
<reference evidence="7 8" key="1">
    <citation type="submission" date="2016-10" db="EMBL/GenBank/DDBJ databases">
        <authorList>
            <person name="de Groot N.N."/>
        </authorList>
    </citation>
    <scope>NUCLEOTIDE SEQUENCE [LARGE SCALE GENOMIC DNA]</scope>
    <source>
        <strain evidence="7 8">KHGC13</strain>
    </source>
</reference>
<keyword evidence="8" id="KW-1185">Reference proteome</keyword>
<feature type="coiled-coil region" evidence="5">
    <location>
        <begin position="27"/>
        <end position="69"/>
    </location>
</feature>
<evidence type="ECO:0000256" key="6">
    <source>
        <dbReference type="SAM" id="Phobius"/>
    </source>
</evidence>